<gene>
    <name evidence="1" type="ORF">CVO96_04875</name>
</gene>
<dbReference type="EMBL" id="PPPD01000001">
    <property type="protein sequence ID" value="PNY80792.1"/>
    <property type="molecule type" value="Genomic_DNA"/>
</dbReference>
<dbReference type="PANTHER" id="PTHR10443:SF12">
    <property type="entry name" value="DIPEPTIDASE"/>
    <property type="match status" value="1"/>
</dbReference>
<evidence type="ECO:0000313" key="1">
    <source>
        <dbReference type="EMBL" id="PNY80792.1"/>
    </source>
</evidence>
<accession>A0A2K3UW81</accession>
<dbReference type="InterPro" id="IPR008257">
    <property type="entry name" value="Pept_M19"/>
</dbReference>
<dbReference type="GO" id="GO:0070573">
    <property type="term" value="F:metallodipeptidase activity"/>
    <property type="evidence" value="ECO:0007669"/>
    <property type="project" value="InterPro"/>
</dbReference>
<evidence type="ECO:0000313" key="2">
    <source>
        <dbReference type="Proteomes" id="UP000236379"/>
    </source>
</evidence>
<dbReference type="Proteomes" id="UP000236379">
    <property type="component" value="Unassembled WGS sequence"/>
</dbReference>
<name>A0A2K3UW81_9DEIO</name>
<sequence length="348" mass="37109">MTGPDVLDAVEAAGLVIDGHLDLAYNAGVGRDLTLALDELRSREGPDARDIATVTFGALRAGRVALTLGTLFAMPRTDTSPDGYTDADGAYAQALAQLDRYRRWQDAGHIRLLTPGAQVAAHLRTYAADPDGTPLGVVLLMEGADPIRTPDDLPWWVEQGVRIVGPAWRGTRYAGGTGVPGGLTPLGGELLDAMREQRVTLDASHLAEQAFWEAVERQPDVIASHVGARARVPTDRHLTDDMLRAIGERGGMVGLVLYNGFLQPGWRRGDPPSTRATLAAMLAHLGDVAGWAHVGLGSDLDGGFGMREFPEGLDSAADLGRVADLAPAEHRAGVRAGNWGRWLTRDRA</sequence>
<organism evidence="1 2">
    <name type="scientific">Deinococcus koreensis</name>
    <dbReference type="NCBI Taxonomy" id="2054903"/>
    <lineage>
        <taxon>Bacteria</taxon>
        <taxon>Thermotogati</taxon>
        <taxon>Deinococcota</taxon>
        <taxon>Deinococci</taxon>
        <taxon>Deinococcales</taxon>
        <taxon>Deinococcaceae</taxon>
        <taxon>Deinococcus</taxon>
    </lineage>
</organism>
<dbReference type="GO" id="GO:0006508">
    <property type="term" value="P:proteolysis"/>
    <property type="evidence" value="ECO:0007669"/>
    <property type="project" value="InterPro"/>
</dbReference>
<dbReference type="PROSITE" id="PS51365">
    <property type="entry name" value="RENAL_DIPEPTIDASE_2"/>
    <property type="match status" value="1"/>
</dbReference>
<proteinExistence type="predicted"/>
<dbReference type="Gene3D" id="3.20.20.140">
    <property type="entry name" value="Metal-dependent hydrolases"/>
    <property type="match status" value="1"/>
</dbReference>
<reference evidence="1 2" key="1">
    <citation type="submission" date="2018-01" db="EMBL/GenBank/DDBJ databases">
        <title>Deinococcus koreensis sp. nov., a radiation-resistant bacterium isolated from river water.</title>
        <authorList>
            <person name="Choi A."/>
        </authorList>
    </citation>
    <scope>NUCLEOTIDE SEQUENCE [LARGE SCALE GENOMIC DNA]</scope>
    <source>
        <strain evidence="1 2">SJW1-2</strain>
    </source>
</reference>
<dbReference type="SUPFAM" id="SSF51556">
    <property type="entry name" value="Metallo-dependent hydrolases"/>
    <property type="match status" value="1"/>
</dbReference>
<protein>
    <submittedName>
        <fullName evidence="1">Peptidase M19</fullName>
    </submittedName>
</protein>
<dbReference type="PANTHER" id="PTHR10443">
    <property type="entry name" value="MICROSOMAL DIPEPTIDASE"/>
    <property type="match status" value="1"/>
</dbReference>
<keyword evidence="2" id="KW-1185">Reference proteome</keyword>
<dbReference type="InterPro" id="IPR032466">
    <property type="entry name" value="Metal_Hydrolase"/>
</dbReference>
<comment type="caution">
    <text evidence="1">The sequence shown here is derived from an EMBL/GenBank/DDBJ whole genome shotgun (WGS) entry which is preliminary data.</text>
</comment>
<dbReference type="RefSeq" id="WP_103310970.1">
    <property type="nucleotide sequence ID" value="NZ_PPPD01000001.1"/>
</dbReference>
<dbReference type="OrthoDB" id="9804920at2"/>
<dbReference type="Pfam" id="PF01244">
    <property type="entry name" value="Peptidase_M19"/>
    <property type="match status" value="1"/>
</dbReference>
<dbReference type="AlphaFoldDB" id="A0A2K3UW81"/>